<dbReference type="Gene3D" id="1.10.630.10">
    <property type="entry name" value="Cytochrome P450"/>
    <property type="match status" value="1"/>
</dbReference>
<evidence type="ECO:0000256" key="2">
    <source>
        <dbReference type="ARBA" id="ARBA00022723"/>
    </source>
</evidence>
<dbReference type="InterPro" id="IPR036396">
    <property type="entry name" value="Cyt_P450_sf"/>
</dbReference>
<dbReference type="OrthoDB" id="2789670at2759"/>
<evidence type="ECO:0000256" key="6">
    <source>
        <dbReference type="RuleBase" id="RU000461"/>
    </source>
</evidence>
<dbReference type="SUPFAM" id="SSF48264">
    <property type="entry name" value="Cytochrome P450"/>
    <property type="match status" value="1"/>
</dbReference>
<dbReference type="PROSITE" id="PS00086">
    <property type="entry name" value="CYTOCHROME_P450"/>
    <property type="match status" value="1"/>
</dbReference>
<dbReference type="CDD" id="cd11061">
    <property type="entry name" value="CYP67-like"/>
    <property type="match status" value="1"/>
</dbReference>
<comment type="similarity">
    <text evidence="6">Belongs to the cytochrome P450 family.</text>
</comment>
<keyword evidence="4 5" id="KW-0408">Iron</keyword>
<evidence type="ECO:0008006" key="10">
    <source>
        <dbReference type="Google" id="ProtNLM"/>
    </source>
</evidence>
<dbReference type="GeneID" id="27357709"/>
<dbReference type="GO" id="GO:0005506">
    <property type="term" value="F:iron ion binding"/>
    <property type="evidence" value="ECO:0007669"/>
    <property type="project" value="InterPro"/>
</dbReference>
<gene>
    <name evidence="8" type="ORF">PV06_05635</name>
</gene>
<keyword evidence="6" id="KW-0503">Monooxygenase</keyword>
<dbReference type="Proteomes" id="UP000053342">
    <property type="component" value="Unassembled WGS sequence"/>
</dbReference>
<dbReference type="AlphaFoldDB" id="A0A0D2E2R3"/>
<keyword evidence="7" id="KW-0812">Transmembrane</keyword>
<name>A0A0D2E2R3_9EURO</name>
<organism evidence="8 9">
    <name type="scientific">Exophiala oligosperma</name>
    <dbReference type="NCBI Taxonomy" id="215243"/>
    <lineage>
        <taxon>Eukaryota</taxon>
        <taxon>Fungi</taxon>
        <taxon>Dikarya</taxon>
        <taxon>Ascomycota</taxon>
        <taxon>Pezizomycotina</taxon>
        <taxon>Eurotiomycetes</taxon>
        <taxon>Chaetothyriomycetidae</taxon>
        <taxon>Chaetothyriales</taxon>
        <taxon>Herpotrichiellaceae</taxon>
        <taxon>Exophiala</taxon>
    </lineage>
</organism>
<evidence type="ECO:0000256" key="5">
    <source>
        <dbReference type="PIRSR" id="PIRSR602401-1"/>
    </source>
</evidence>
<dbReference type="VEuPathDB" id="FungiDB:PV06_05635"/>
<dbReference type="HOGENOM" id="CLU_001570_14_0_1"/>
<sequence length="502" mass="56656">MTVNGSSMILPILLSCILLYPILQPIYSYFRDARGLRQFPSPSYAGLSSLWRIGHAIRKKHYLAVHNAHKALGTHVRIAPNHISICDPTAMNEIYGHGANLLKEGWYDGGARTYRNMGDTRDKAEHQSKRKKFAHVFAQKTIVGLEPMVHSMVQTLNSEIDKRAAYGETINMRRYLNYFTIDLISKLLFGESLGCMIRGNDTVAAETKDGKVYETALIEALHRSMSVNTCLGMEAPLLPYTTRLFAWHPYRRAGSRFEDIVYHNTMKRLRKTEEQDDFFAKLLVNNKGEELNLELGEILAESGVIMNAGSDTTTSALTSTVFLLYKHPRVLAKLREELDANLGDVAIPTYEAVANLTYLRACVEESLRLRPAQSIGLPRTVPPGGRTIAGRFIQEGVAVSVPTYTLLRDPRAFEKPETYNPDRWLTGDRATMARYHLPFSVGPRACIGRNIAYFEQLIVIANLVKNYDFELPSSDFELENIERLNSNPGELPMRVRRRTNGV</sequence>
<keyword evidence="5 6" id="KW-0349">Heme</keyword>
<reference evidence="8 9" key="1">
    <citation type="submission" date="2015-01" db="EMBL/GenBank/DDBJ databases">
        <title>The Genome Sequence of Exophiala oligosperma CBS72588.</title>
        <authorList>
            <consortium name="The Broad Institute Genomics Platform"/>
            <person name="Cuomo C."/>
            <person name="de Hoog S."/>
            <person name="Gorbushina A."/>
            <person name="Stielow B."/>
            <person name="Teixiera M."/>
            <person name="Abouelleil A."/>
            <person name="Chapman S.B."/>
            <person name="Priest M."/>
            <person name="Young S.K."/>
            <person name="Wortman J."/>
            <person name="Nusbaum C."/>
            <person name="Birren B."/>
        </authorList>
    </citation>
    <scope>NUCLEOTIDE SEQUENCE [LARGE SCALE GENOMIC DNA]</scope>
    <source>
        <strain evidence="8 9">CBS 72588</strain>
    </source>
</reference>
<dbReference type="PANTHER" id="PTHR24305">
    <property type="entry name" value="CYTOCHROME P450"/>
    <property type="match status" value="1"/>
</dbReference>
<dbReference type="GO" id="GO:0020037">
    <property type="term" value="F:heme binding"/>
    <property type="evidence" value="ECO:0007669"/>
    <property type="project" value="InterPro"/>
</dbReference>
<dbReference type="InterPro" id="IPR002401">
    <property type="entry name" value="Cyt_P450_E_grp-I"/>
</dbReference>
<dbReference type="PRINTS" id="PR00385">
    <property type="entry name" value="P450"/>
</dbReference>
<dbReference type="GO" id="GO:0004497">
    <property type="term" value="F:monooxygenase activity"/>
    <property type="evidence" value="ECO:0007669"/>
    <property type="project" value="UniProtKB-KW"/>
</dbReference>
<dbReference type="Pfam" id="PF00067">
    <property type="entry name" value="p450"/>
    <property type="match status" value="1"/>
</dbReference>
<protein>
    <recommendedName>
        <fullName evidence="10">Cytochrome P450 monooxygenase</fullName>
    </recommendedName>
</protein>
<evidence type="ECO:0000256" key="7">
    <source>
        <dbReference type="SAM" id="Phobius"/>
    </source>
</evidence>
<evidence type="ECO:0000313" key="9">
    <source>
        <dbReference type="Proteomes" id="UP000053342"/>
    </source>
</evidence>
<comment type="cofactor">
    <cofactor evidence="1 5">
        <name>heme</name>
        <dbReference type="ChEBI" id="CHEBI:30413"/>
    </cofactor>
</comment>
<evidence type="ECO:0000256" key="4">
    <source>
        <dbReference type="ARBA" id="ARBA00023004"/>
    </source>
</evidence>
<dbReference type="GO" id="GO:0016705">
    <property type="term" value="F:oxidoreductase activity, acting on paired donors, with incorporation or reduction of molecular oxygen"/>
    <property type="evidence" value="ECO:0007669"/>
    <property type="project" value="InterPro"/>
</dbReference>
<dbReference type="InterPro" id="IPR017972">
    <property type="entry name" value="Cyt_P450_CS"/>
</dbReference>
<keyword evidence="2 5" id="KW-0479">Metal-binding</keyword>
<keyword evidence="9" id="KW-1185">Reference proteome</keyword>
<dbReference type="STRING" id="215243.A0A0D2E2R3"/>
<feature type="binding site" description="axial binding residue" evidence="5">
    <location>
        <position position="446"/>
    </location>
    <ligand>
        <name>heme</name>
        <dbReference type="ChEBI" id="CHEBI:30413"/>
    </ligand>
    <ligandPart>
        <name>Fe</name>
        <dbReference type="ChEBI" id="CHEBI:18248"/>
    </ligandPart>
</feature>
<keyword evidence="7" id="KW-1133">Transmembrane helix</keyword>
<dbReference type="PRINTS" id="PR00463">
    <property type="entry name" value="EP450I"/>
</dbReference>
<accession>A0A0D2E2R3</accession>
<dbReference type="InterPro" id="IPR001128">
    <property type="entry name" value="Cyt_P450"/>
</dbReference>
<evidence type="ECO:0000256" key="1">
    <source>
        <dbReference type="ARBA" id="ARBA00001971"/>
    </source>
</evidence>
<feature type="transmembrane region" description="Helical" evidence="7">
    <location>
        <begin position="12"/>
        <end position="30"/>
    </location>
</feature>
<evidence type="ECO:0000256" key="3">
    <source>
        <dbReference type="ARBA" id="ARBA00023002"/>
    </source>
</evidence>
<dbReference type="EMBL" id="KN847336">
    <property type="protein sequence ID" value="KIW42049.1"/>
    <property type="molecule type" value="Genomic_DNA"/>
</dbReference>
<keyword evidence="3 6" id="KW-0560">Oxidoreductase</keyword>
<dbReference type="InterPro" id="IPR050121">
    <property type="entry name" value="Cytochrome_P450_monoxygenase"/>
</dbReference>
<evidence type="ECO:0000313" key="8">
    <source>
        <dbReference type="EMBL" id="KIW42049.1"/>
    </source>
</evidence>
<dbReference type="PANTHER" id="PTHR24305:SF172">
    <property type="entry name" value="P450, PUTATIVE (EUROFUNG)-RELATED"/>
    <property type="match status" value="1"/>
</dbReference>
<proteinExistence type="inferred from homology"/>
<keyword evidence="7" id="KW-0472">Membrane</keyword>
<dbReference type="RefSeq" id="XP_016262265.1">
    <property type="nucleotide sequence ID" value="XM_016406661.1"/>
</dbReference>